<protein>
    <recommendedName>
        <fullName evidence="5">Nudix hydrolase domain-containing protein</fullName>
    </recommendedName>
</protein>
<dbReference type="PRINTS" id="PR00502">
    <property type="entry name" value="NUDIXFAMILY"/>
</dbReference>
<dbReference type="PANTHER" id="PTHR43046:SF14">
    <property type="entry name" value="MUTT_NUDIX FAMILY PROTEIN"/>
    <property type="match status" value="1"/>
</dbReference>
<dbReference type="PANTHER" id="PTHR43046">
    <property type="entry name" value="GDP-MANNOSE MANNOSYL HYDROLASE"/>
    <property type="match status" value="1"/>
</dbReference>
<evidence type="ECO:0000256" key="3">
    <source>
        <dbReference type="ARBA" id="ARBA00022801"/>
    </source>
</evidence>
<evidence type="ECO:0000256" key="2">
    <source>
        <dbReference type="ARBA" id="ARBA00005582"/>
    </source>
</evidence>
<reference evidence="6 7" key="1">
    <citation type="submission" date="2021-01" db="EMBL/GenBank/DDBJ databases">
        <title>Whole genome shotgun sequence of Asanoa siamensis NBRC 107932.</title>
        <authorList>
            <person name="Komaki H."/>
            <person name="Tamura T."/>
        </authorList>
    </citation>
    <scope>NUCLEOTIDE SEQUENCE [LARGE SCALE GENOMIC DNA]</scope>
    <source>
        <strain evidence="6 7">NBRC 107932</strain>
    </source>
</reference>
<evidence type="ECO:0000256" key="1">
    <source>
        <dbReference type="ARBA" id="ARBA00001946"/>
    </source>
</evidence>
<dbReference type="InterPro" id="IPR000086">
    <property type="entry name" value="NUDIX_hydrolase_dom"/>
</dbReference>
<feature type="domain" description="Nudix hydrolase" evidence="5">
    <location>
        <begin position="40"/>
        <end position="169"/>
    </location>
</feature>
<dbReference type="SUPFAM" id="SSF55811">
    <property type="entry name" value="Nudix"/>
    <property type="match status" value="1"/>
</dbReference>
<dbReference type="Pfam" id="PF00293">
    <property type="entry name" value="NUDIX"/>
    <property type="match status" value="1"/>
</dbReference>
<dbReference type="RefSeq" id="WP_203714134.1">
    <property type="nucleotide sequence ID" value="NZ_BONE01000026.1"/>
</dbReference>
<sequence length="173" mass="18939">MTPDELRRQSLKAALDDARLARVAFDDVAGWVAAVGPSPEGALGADVWAFDADLSRVLLVRHPWRGWVPPGGRVEPGETPRAAARRELREETGVDADLLDRPAAANVRSYHPDWPATLSVSYAAIVDGAATLTPEPGQPAAWVSLDHPWETCFPDDPLRIRRHARWLATSRDP</sequence>
<evidence type="ECO:0000256" key="4">
    <source>
        <dbReference type="RuleBase" id="RU003476"/>
    </source>
</evidence>
<name>A0ABQ4CRM6_9ACTN</name>
<dbReference type="InterPro" id="IPR020084">
    <property type="entry name" value="NUDIX_hydrolase_CS"/>
</dbReference>
<comment type="caution">
    <text evidence="6">The sequence shown here is derived from an EMBL/GenBank/DDBJ whole genome shotgun (WGS) entry which is preliminary data.</text>
</comment>
<dbReference type="PROSITE" id="PS51462">
    <property type="entry name" value="NUDIX"/>
    <property type="match status" value="1"/>
</dbReference>
<comment type="similarity">
    <text evidence="2 4">Belongs to the Nudix hydrolase family.</text>
</comment>
<gene>
    <name evidence="6" type="ORF">Asi02nite_34690</name>
</gene>
<keyword evidence="3 4" id="KW-0378">Hydrolase</keyword>
<dbReference type="Gene3D" id="3.90.79.10">
    <property type="entry name" value="Nucleoside Triphosphate Pyrophosphohydrolase"/>
    <property type="match status" value="1"/>
</dbReference>
<proteinExistence type="inferred from homology"/>
<organism evidence="6 7">
    <name type="scientific">Asanoa siamensis</name>
    <dbReference type="NCBI Taxonomy" id="926357"/>
    <lineage>
        <taxon>Bacteria</taxon>
        <taxon>Bacillati</taxon>
        <taxon>Actinomycetota</taxon>
        <taxon>Actinomycetes</taxon>
        <taxon>Micromonosporales</taxon>
        <taxon>Micromonosporaceae</taxon>
        <taxon>Asanoa</taxon>
    </lineage>
</organism>
<dbReference type="EMBL" id="BONE01000026">
    <property type="protein sequence ID" value="GIF73951.1"/>
    <property type="molecule type" value="Genomic_DNA"/>
</dbReference>
<dbReference type="Proteomes" id="UP000604117">
    <property type="component" value="Unassembled WGS sequence"/>
</dbReference>
<evidence type="ECO:0000313" key="6">
    <source>
        <dbReference type="EMBL" id="GIF73951.1"/>
    </source>
</evidence>
<dbReference type="InterPro" id="IPR015797">
    <property type="entry name" value="NUDIX_hydrolase-like_dom_sf"/>
</dbReference>
<dbReference type="PROSITE" id="PS00893">
    <property type="entry name" value="NUDIX_BOX"/>
    <property type="match status" value="1"/>
</dbReference>
<comment type="cofactor">
    <cofactor evidence="1">
        <name>Mg(2+)</name>
        <dbReference type="ChEBI" id="CHEBI:18420"/>
    </cofactor>
</comment>
<evidence type="ECO:0000259" key="5">
    <source>
        <dbReference type="PROSITE" id="PS51462"/>
    </source>
</evidence>
<accession>A0ABQ4CRM6</accession>
<dbReference type="InterPro" id="IPR020476">
    <property type="entry name" value="Nudix_hydrolase"/>
</dbReference>
<keyword evidence="7" id="KW-1185">Reference proteome</keyword>
<evidence type="ECO:0000313" key="7">
    <source>
        <dbReference type="Proteomes" id="UP000604117"/>
    </source>
</evidence>